<evidence type="ECO:0000259" key="5">
    <source>
        <dbReference type="PROSITE" id="PS51063"/>
    </source>
</evidence>
<keyword evidence="2" id="KW-0238">DNA-binding</keyword>
<dbReference type="Gene3D" id="1.10.10.10">
    <property type="entry name" value="Winged helix-like DNA-binding domain superfamily/Winged helix DNA-binding domain"/>
    <property type="match status" value="1"/>
</dbReference>
<dbReference type="EMBL" id="JACHIU010000001">
    <property type="protein sequence ID" value="MBB6476495.1"/>
    <property type="molecule type" value="Genomic_DNA"/>
</dbReference>
<dbReference type="SMART" id="SM00419">
    <property type="entry name" value="HTH_CRP"/>
    <property type="match status" value="1"/>
</dbReference>
<dbReference type="GO" id="GO:0003700">
    <property type="term" value="F:DNA-binding transcription factor activity"/>
    <property type="evidence" value="ECO:0007669"/>
    <property type="project" value="TreeGrafter"/>
</dbReference>
<feature type="domain" description="HTH crp-type" evidence="5">
    <location>
        <begin position="96"/>
        <end position="169"/>
    </location>
</feature>
<name>A0A7X0M9B9_9ACTN</name>
<protein>
    <submittedName>
        <fullName evidence="6">CRP-like cAMP-binding protein</fullName>
    </submittedName>
</protein>
<evidence type="ECO:0000259" key="4">
    <source>
        <dbReference type="PROSITE" id="PS50042"/>
    </source>
</evidence>
<evidence type="ECO:0000313" key="6">
    <source>
        <dbReference type="EMBL" id="MBB6476495.1"/>
    </source>
</evidence>
<dbReference type="PANTHER" id="PTHR24567">
    <property type="entry name" value="CRP FAMILY TRANSCRIPTIONAL REGULATORY PROTEIN"/>
    <property type="match status" value="1"/>
</dbReference>
<evidence type="ECO:0000256" key="1">
    <source>
        <dbReference type="ARBA" id="ARBA00023015"/>
    </source>
</evidence>
<dbReference type="InterPro" id="IPR036388">
    <property type="entry name" value="WH-like_DNA-bd_sf"/>
</dbReference>
<keyword evidence="1" id="KW-0805">Transcription regulation</keyword>
<dbReference type="PROSITE" id="PS51063">
    <property type="entry name" value="HTH_CRP_2"/>
    <property type="match status" value="1"/>
</dbReference>
<dbReference type="InterPro" id="IPR036390">
    <property type="entry name" value="WH_DNA-bd_sf"/>
</dbReference>
<dbReference type="Proteomes" id="UP000555564">
    <property type="component" value="Unassembled WGS sequence"/>
</dbReference>
<evidence type="ECO:0000313" key="7">
    <source>
        <dbReference type="Proteomes" id="UP000555564"/>
    </source>
</evidence>
<dbReference type="InterPro" id="IPR000595">
    <property type="entry name" value="cNMP-bd_dom"/>
</dbReference>
<evidence type="ECO:0000256" key="3">
    <source>
        <dbReference type="ARBA" id="ARBA00023163"/>
    </source>
</evidence>
<dbReference type="InterPro" id="IPR018490">
    <property type="entry name" value="cNMP-bd_dom_sf"/>
</dbReference>
<dbReference type="InterPro" id="IPR050397">
    <property type="entry name" value="Env_Response_Regulators"/>
</dbReference>
<dbReference type="Pfam" id="PF13545">
    <property type="entry name" value="HTH_Crp_2"/>
    <property type="match status" value="1"/>
</dbReference>
<sequence length="187" mass="20069">MLIDGCVKVTATTENGSVVLLAIRAGGDLVGEFSSLDGRPRSATITAAGPVLVRRLSQPTFIKLLRKDSDLSLAVHRAVVGKLRAVTQSRIEVPNFRVQTRLARVLFELATAYGEAVEDDIVIGVALTQPELAALVGATEPSVHKELARLRREGIIGTGYRRIAIHDMHGLISLTGLGRSMHEETIG</sequence>
<evidence type="ECO:0000256" key="2">
    <source>
        <dbReference type="ARBA" id="ARBA00023125"/>
    </source>
</evidence>
<dbReference type="GO" id="GO:0005829">
    <property type="term" value="C:cytosol"/>
    <property type="evidence" value="ECO:0007669"/>
    <property type="project" value="TreeGrafter"/>
</dbReference>
<dbReference type="SUPFAM" id="SSF46785">
    <property type="entry name" value="Winged helix' DNA-binding domain"/>
    <property type="match status" value="1"/>
</dbReference>
<dbReference type="PANTHER" id="PTHR24567:SF74">
    <property type="entry name" value="HTH-TYPE TRANSCRIPTIONAL REGULATOR ARCR"/>
    <property type="match status" value="1"/>
</dbReference>
<keyword evidence="7" id="KW-1185">Reference proteome</keyword>
<dbReference type="GO" id="GO:0003677">
    <property type="term" value="F:DNA binding"/>
    <property type="evidence" value="ECO:0007669"/>
    <property type="project" value="UniProtKB-KW"/>
</dbReference>
<keyword evidence="3" id="KW-0804">Transcription</keyword>
<reference evidence="6 7" key="1">
    <citation type="submission" date="2020-08" db="EMBL/GenBank/DDBJ databases">
        <title>Sequencing the genomes of 1000 actinobacteria strains.</title>
        <authorList>
            <person name="Klenk H.-P."/>
        </authorList>
    </citation>
    <scope>NUCLEOTIDE SEQUENCE [LARGE SCALE GENOMIC DNA]</scope>
    <source>
        <strain evidence="6 7">DSM 44936</strain>
    </source>
</reference>
<dbReference type="Pfam" id="PF00027">
    <property type="entry name" value="cNMP_binding"/>
    <property type="match status" value="1"/>
</dbReference>
<dbReference type="Gene3D" id="2.60.120.10">
    <property type="entry name" value="Jelly Rolls"/>
    <property type="match status" value="1"/>
</dbReference>
<comment type="caution">
    <text evidence="6">The sequence shown here is derived from an EMBL/GenBank/DDBJ whole genome shotgun (WGS) entry which is preliminary data.</text>
</comment>
<dbReference type="InterPro" id="IPR014710">
    <property type="entry name" value="RmlC-like_jellyroll"/>
</dbReference>
<dbReference type="SUPFAM" id="SSF51206">
    <property type="entry name" value="cAMP-binding domain-like"/>
    <property type="match status" value="1"/>
</dbReference>
<gene>
    <name evidence="6" type="ORF">BJ992_005926</name>
</gene>
<dbReference type="AlphaFoldDB" id="A0A7X0M9B9"/>
<feature type="domain" description="Cyclic nucleotide-binding" evidence="4">
    <location>
        <begin position="1"/>
        <end position="71"/>
    </location>
</feature>
<dbReference type="InterPro" id="IPR012318">
    <property type="entry name" value="HTH_CRP"/>
</dbReference>
<accession>A0A7X0M9B9</accession>
<organism evidence="6 7">
    <name type="scientific">Sphaerisporangium rubeum</name>
    <dbReference type="NCBI Taxonomy" id="321317"/>
    <lineage>
        <taxon>Bacteria</taxon>
        <taxon>Bacillati</taxon>
        <taxon>Actinomycetota</taxon>
        <taxon>Actinomycetes</taxon>
        <taxon>Streptosporangiales</taxon>
        <taxon>Streptosporangiaceae</taxon>
        <taxon>Sphaerisporangium</taxon>
    </lineage>
</organism>
<dbReference type="CDD" id="cd00038">
    <property type="entry name" value="CAP_ED"/>
    <property type="match status" value="1"/>
</dbReference>
<proteinExistence type="predicted"/>
<dbReference type="PROSITE" id="PS50042">
    <property type="entry name" value="CNMP_BINDING_3"/>
    <property type="match status" value="1"/>
</dbReference>